<dbReference type="Pfam" id="PF23816">
    <property type="entry name" value="DUF7187"/>
    <property type="match status" value="1"/>
</dbReference>
<organism evidence="1 2">
    <name type="scientific">Streptomyces pyxinicus</name>
    <dbReference type="NCBI Taxonomy" id="2970331"/>
    <lineage>
        <taxon>Bacteria</taxon>
        <taxon>Bacillati</taxon>
        <taxon>Actinomycetota</taxon>
        <taxon>Actinomycetes</taxon>
        <taxon>Kitasatosporales</taxon>
        <taxon>Streptomycetaceae</taxon>
        <taxon>Streptomyces</taxon>
    </lineage>
</organism>
<comment type="caution">
    <text evidence="1">The sequence shown here is derived from an EMBL/GenBank/DDBJ whole genome shotgun (WGS) entry which is preliminary data.</text>
</comment>
<accession>A0ABT2AXV1</accession>
<dbReference type="Proteomes" id="UP001205612">
    <property type="component" value="Unassembled WGS sequence"/>
</dbReference>
<evidence type="ECO:0000313" key="2">
    <source>
        <dbReference type="Proteomes" id="UP001205612"/>
    </source>
</evidence>
<name>A0ABT2AXV1_9ACTN</name>
<reference evidence="1 2" key="1">
    <citation type="submission" date="2022-08" db="EMBL/GenBank/DDBJ databases">
        <authorList>
            <person name="Somphong A."/>
            <person name="Phongsopitanun W."/>
        </authorList>
    </citation>
    <scope>NUCLEOTIDE SEQUENCE [LARGE SCALE GENOMIC DNA]</scope>
    <source>
        <strain evidence="1 2">LP11</strain>
    </source>
</reference>
<sequence length="72" mass="8247">MNDEQPEFLDPEAWDEFEILDVEPVVDHYGGVRRAASIVGDLRKALREEGFTREETFALVSVYWASEMGLTL</sequence>
<proteinExistence type="predicted"/>
<gene>
    <name evidence="1" type="ORF">NX794_07495</name>
</gene>
<dbReference type="InterPro" id="IPR055611">
    <property type="entry name" value="DUF7187"/>
</dbReference>
<dbReference type="RefSeq" id="WP_258777442.1">
    <property type="nucleotide sequence ID" value="NZ_JANUGP010000004.1"/>
</dbReference>
<dbReference type="EMBL" id="JANUGP010000004">
    <property type="protein sequence ID" value="MCS0601074.1"/>
    <property type="molecule type" value="Genomic_DNA"/>
</dbReference>
<protein>
    <submittedName>
        <fullName evidence="1">Uncharacterized protein</fullName>
    </submittedName>
</protein>
<keyword evidence="2" id="KW-1185">Reference proteome</keyword>
<evidence type="ECO:0000313" key="1">
    <source>
        <dbReference type="EMBL" id="MCS0601074.1"/>
    </source>
</evidence>